<dbReference type="PANTHER" id="PTHR35797:SF1">
    <property type="entry name" value="PROTEASE"/>
    <property type="match status" value="1"/>
</dbReference>
<evidence type="ECO:0000313" key="3">
    <source>
        <dbReference type="EMBL" id="QCC49566.1"/>
    </source>
</evidence>
<dbReference type="GO" id="GO:0006508">
    <property type="term" value="P:proteolysis"/>
    <property type="evidence" value="ECO:0007669"/>
    <property type="project" value="UniProtKB-KW"/>
</dbReference>
<feature type="transmembrane region" description="Helical" evidence="1">
    <location>
        <begin position="142"/>
        <end position="164"/>
    </location>
</feature>
<feature type="transmembrane region" description="Helical" evidence="1">
    <location>
        <begin position="12"/>
        <end position="33"/>
    </location>
</feature>
<feature type="transmembrane region" description="Helical" evidence="1">
    <location>
        <begin position="239"/>
        <end position="259"/>
    </location>
</feature>
<evidence type="ECO:0000256" key="1">
    <source>
        <dbReference type="SAM" id="Phobius"/>
    </source>
</evidence>
<dbReference type="RefSeq" id="WP_103992987.1">
    <property type="nucleotide sequence ID" value="NZ_CP031314.1"/>
</dbReference>
<feature type="transmembrane region" description="Helical" evidence="1">
    <location>
        <begin position="185"/>
        <end position="207"/>
    </location>
</feature>
<dbReference type="GeneID" id="39859958"/>
<dbReference type="Pfam" id="PF02517">
    <property type="entry name" value="Rce1-like"/>
    <property type="match status" value="1"/>
</dbReference>
<dbReference type="EMBL" id="FNVN01000007">
    <property type="protein sequence ID" value="SEG71997.1"/>
    <property type="molecule type" value="Genomic_DNA"/>
</dbReference>
<dbReference type="GO" id="GO:0008237">
    <property type="term" value="F:metallopeptidase activity"/>
    <property type="evidence" value="ECO:0007669"/>
    <property type="project" value="UniProtKB-KW"/>
</dbReference>
<dbReference type="AlphaFoldDB" id="A0A1H6CGU0"/>
<protein>
    <submittedName>
        <fullName evidence="4">CAAX protease self-immunity</fullName>
    </submittedName>
    <submittedName>
        <fullName evidence="3">CPBP family intramembrane metalloprotease</fullName>
    </submittedName>
</protein>
<keyword evidence="3" id="KW-0482">Metalloprotease</keyword>
<keyword evidence="1" id="KW-0472">Membrane</keyword>
<keyword evidence="4" id="KW-0645">Protease</keyword>
<gene>
    <name evidence="3" type="ORF">DV707_17690</name>
    <name evidence="4" type="ORF">SAMN04488133_3448</name>
</gene>
<keyword evidence="5" id="KW-1185">Reference proteome</keyword>
<dbReference type="KEGG" id="hlm:DV707_17690"/>
<feature type="transmembrane region" description="Helical" evidence="1">
    <location>
        <begin position="45"/>
        <end position="63"/>
    </location>
</feature>
<dbReference type="InterPro" id="IPR003675">
    <property type="entry name" value="Rce1/LyrA-like_dom"/>
</dbReference>
<evidence type="ECO:0000313" key="5">
    <source>
        <dbReference type="Proteomes" id="UP000236740"/>
    </source>
</evidence>
<dbReference type="EMBL" id="CP031314">
    <property type="protein sequence ID" value="QCC49566.1"/>
    <property type="molecule type" value="Genomic_DNA"/>
</dbReference>
<dbReference type="Proteomes" id="UP000236740">
    <property type="component" value="Unassembled WGS sequence"/>
</dbReference>
<reference evidence="3 6" key="2">
    <citation type="journal article" date="2019" name="Nat. Commun.">
        <title>A new type of DNA phosphorothioation-based antiviral system in archaea.</title>
        <authorList>
            <person name="Xiong L."/>
            <person name="Liu S."/>
            <person name="Chen S."/>
            <person name="Xiao Y."/>
            <person name="Zhu B."/>
            <person name="Gao Y."/>
            <person name="Zhang Y."/>
            <person name="Chen B."/>
            <person name="Luo J."/>
            <person name="Deng Z."/>
            <person name="Chen X."/>
            <person name="Wang L."/>
            <person name="Chen S."/>
        </authorList>
    </citation>
    <scope>NUCLEOTIDE SEQUENCE [LARGE SCALE GENOMIC DNA]</scope>
    <source>
        <strain evidence="3 6">CGMCC 1.10331</strain>
        <plasmid evidence="3 6">unnamed3</plasmid>
    </source>
</reference>
<name>A0A1H6CGU0_9EURY</name>
<dbReference type="Proteomes" id="UP000296733">
    <property type="component" value="Plasmid unnamed3"/>
</dbReference>
<dbReference type="GO" id="GO:0004175">
    <property type="term" value="F:endopeptidase activity"/>
    <property type="evidence" value="ECO:0007669"/>
    <property type="project" value="UniProtKB-ARBA"/>
</dbReference>
<feature type="transmembrane region" description="Helical" evidence="1">
    <location>
        <begin position="213"/>
        <end position="232"/>
    </location>
</feature>
<evidence type="ECO:0000313" key="4">
    <source>
        <dbReference type="EMBL" id="SEG71997.1"/>
    </source>
</evidence>
<reference evidence="4 5" key="1">
    <citation type="submission" date="2016-10" db="EMBL/GenBank/DDBJ databases">
        <authorList>
            <person name="de Groot N.N."/>
        </authorList>
    </citation>
    <scope>NUCLEOTIDE SEQUENCE [LARGE SCALE GENOMIC DNA]</scope>
    <source>
        <strain evidence="4 5">CGMCC 1.10331</strain>
    </source>
</reference>
<dbReference type="InterPro" id="IPR042150">
    <property type="entry name" value="MmRce1-like"/>
</dbReference>
<keyword evidence="1" id="KW-1133">Transmembrane helix</keyword>
<geneLocation type="plasmid" evidence="3">
    <name>unnamed3</name>
</geneLocation>
<dbReference type="OrthoDB" id="28575at2157"/>
<sequence>MTSLHSFVRNHRFSTFVVLTFAISWGGVTALYFADVDLGSSAGQGVGTIIFMGAPAFAAITLLRFRRVSIRKGSGIYLGRIRWVALGWVAPVGLTAAMIGVGLILPDTTFTTDYSAFLIELGFTEAEAVDTIAELETTGVPVVILLTGLGLVLGGTLFALAAFGEELGWRGLLLSELAPLGFWKLSLWTGVIWGIWHTPLILLGLQFPDEPVIGVFTMTIATLAWSPIYTYLTVRARSVLAATFFHRSFIFGVFTSVFLTGRGELVISPFGVIGIVSALFGIAACVAHDRLLADEQITMGEPLSPWSRTEA</sequence>
<accession>A0A1H6CGU0</accession>
<dbReference type="GO" id="GO:0080120">
    <property type="term" value="P:CAAX-box protein maturation"/>
    <property type="evidence" value="ECO:0007669"/>
    <property type="project" value="UniProtKB-ARBA"/>
</dbReference>
<evidence type="ECO:0000313" key="6">
    <source>
        <dbReference type="Proteomes" id="UP000296733"/>
    </source>
</evidence>
<keyword evidence="3" id="KW-0614">Plasmid</keyword>
<dbReference type="PANTHER" id="PTHR35797">
    <property type="entry name" value="PROTEASE-RELATED"/>
    <property type="match status" value="1"/>
</dbReference>
<keyword evidence="1" id="KW-0812">Transmembrane</keyword>
<feature type="transmembrane region" description="Helical" evidence="1">
    <location>
        <begin position="83"/>
        <end position="105"/>
    </location>
</feature>
<proteinExistence type="predicted"/>
<feature type="domain" description="CAAX prenyl protease 2/Lysostaphin resistance protein A-like" evidence="2">
    <location>
        <begin position="152"/>
        <end position="246"/>
    </location>
</feature>
<evidence type="ECO:0000259" key="2">
    <source>
        <dbReference type="Pfam" id="PF02517"/>
    </source>
</evidence>
<keyword evidence="3" id="KW-0378">Hydrolase</keyword>
<organism evidence="4 5">
    <name type="scientific">Halobellus limi</name>
    <dbReference type="NCBI Taxonomy" id="699433"/>
    <lineage>
        <taxon>Archaea</taxon>
        <taxon>Methanobacteriati</taxon>
        <taxon>Methanobacteriota</taxon>
        <taxon>Stenosarchaea group</taxon>
        <taxon>Halobacteria</taxon>
        <taxon>Halobacteriales</taxon>
        <taxon>Haloferacaceae</taxon>
        <taxon>Halobellus</taxon>
    </lineage>
</organism>
<feature type="transmembrane region" description="Helical" evidence="1">
    <location>
        <begin position="265"/>
        <end position="287"/>
    </location>
</feature>